<dbReference type="eggNOG" id="COG1874">
    <property type="taxonomic scope" value="Bacteria"/>
</dbReference>
<dbReference type="SUPFAM" id="SSF52540">
    <property type="entry name" value="P-loop containing nucleoside triphosphate hydrolases"/>
    <property type="match status" value="1"/>
</dbReference>
<proteinExistence type="predicted"/>
<keyword evidence="2" id="KW-1185">Reference proteome</keyword>
<comment type="caution">
    <text evidence="1">The sequence shown here is derived from an EMBL/GenBank/DDBJ whole genome shotgun (WGS) entry which is preliminary data.</text>
</comment>
<dbReference type="Proteomes" id="UP000003781">
    <property type="component" value="Unassembled WGS sequence"/>
</dbReference>
<protein>
    <recommendedName>
        <fullName evidence="3">Sulfotransferase domain-containing protein</fullName>
    </recommendedName>
</protein>
<dbReference type="InterPro" id="IPR027417">
    <property type="entry name" value="P-loop_NTPase"/>
</dbReference>
<name>A3IXF9_9CHRO</name>
<sequence length="322" mass="38246">MISTNYMRNQPLIYLHIGTFKTGTTSIQSFLSKKMNILLKEGILYPLSSRTKKYPNAHHNLASELIKENRSYLPNEMYEMNAGIWKDVIKEIEEFKGKKIIISSEHFNRLNIKEIEMIRKHLSNYEVKIIVFLRKQDEYFKSYYCQDVKIAHYWGDIRNYIAKYKNEGNYYQKLKPWKETFGQENIIVRLFNKDLKNDLINKFLAIVDVKLEESQDKKKEIKNVTPPPKVIKVINSLNIVARGKLKLSKEQCRVLYLNSLLNSQNKIRKIIERIPNFLLDNQLLSEEEEKQLLQEFEQSNHQIAQEYLHSYSTQGSYVREIP</sequence>
<organism evidence="1 2">
    <name type="scientific">Crocosphaera chwakensis CCY0110</name>
    <dbReference type="NCBI Taxonomy" id="391612"/>
    <lineage>
        <taxon>Bacteria</taxon>
        <taxon>Bacillati</taxon>
        <taxon>Cyanobacteriota</taxon>
        <taxon>Cyanophyceae</taxon>
        <taxon>Oscillatoriophycideae</taxon>
        <taxon>Chroococcales</taxon>
        <taxon>Aphanothecaceae</taxon>
        <taxon>Crocosphaera</taxon>
        <taxon>Crocosphaera chwakensis</taxon>
    </lineage>
</organism>
<dbReference type="AlphaFoldDB" id="A3IXF9"/>
<reference evidence="1 2" key="1">
    <citation type="submission" date="2007-03" db="EMBL/GenBank/DDBJ databases">
        <authorList>
            <person name="Stal L."/>
            <person name="Ferriera S."/>
            <person name="Johnson J."/>
            <person name="Kravitz S."/>
            <person name="Beeson K."/>
            <person name="Sutton G."/>
            <person name="Rogers Y.-H."/>
            <person name="Friedman R."/>
            <person name="Frazier M."/>
            <person name="Venter J.C."/>
        </authorList>
    </citation>
    <scope>NUCLEOTIDE SEQUENCE [LARGE SCALE GENOMIC DNA]</scope>
    <source>
        <strain evidence="1 2">CCY0110</strain>
    </source>
</reference>
<dbReference type="Gene3D" id="3.40.50.300">
    <property type="entry name" value="P-loop containing nucleotide triphosphate hydrolases"/>
    <property type="match status" value="1"/>
</dbReference>
<evidence type="ECO:0008006" key="3">
    <source>
        <dbReference type="Google" id="ProtNLM"/>
    </source>
</evidence>
<dbReference type="OrthoDB" id="565403at2"/>
<evidence type="ECO:0000313" key="1">
    <source>
        <dbReference type="EMBL" id="EAZ88854.1"/>
    </source>
</evidence>
<evidence type="ECO:0000313" key="2">
    <source>
        <dbReference type="Proteomes" id="UP000003781"/>
    </source>
</evidence>
<dbReference type="RefSeq" id="WP_008278065.1">
    <property type="nucleotide sequence ID" value="NZ_AAXW01000064.1"/>
</dbReference>
<accession>A3IXF9</accession>
<gene>
    <name evidence="1" type="ORF">CY0110_02832</name>
</gene>
<dbReference type="EMBL" id="AAXW01000064">
    <property type="protein sequence ID" value="EAZ88854.1"/>
    <property type="molecule type" value="Genomic_DNA"/>
</dbReference>